<dbReference type="EMBL" id="CAKXYY010000004">
    <property type="protein sequence ID" value="CAH2351619.1"/>
    <property type="molecule type" value="Genomic_DNA"/>
</dbReference>
<evidence type="ECO:0000313" key="2">
    <source>
        <dbReference type="Proteomes" id="UP000837801"/>
    </source>
</evidence>
<proteinExistence type="predicted"/>
<organism evidence="1 2">
    <name type="scientific">[Candida] railenensis</name>
    <dbReference type="NCBI Taxonomy" id="45579"/>
    <lineage>
        <taxon>Eukaryota</taxon>
        <taxon>Fungi</taxon>
        <taxon>Dikarya</taxon>
        <taxon>Ascomycota</taxon>
        <taxon>Saccharomycotina</taxon>
        <taxon>Pichiomycetes</taxon>
        <taxon>Debaryomycetaceae</taxon>
        <taxon>Kurtzmaniella</taxon>
    </lineage>
</organism>
<accession>A0A9P0VXK3</accession>
<comment type="caution">
    <text evidence="1">The sequence shown here is derived from an EMBL/GenBank/DDBJ whole genome shotgun (WGS) entry which is preliminary data.</text>
</comment>
<reference evidence="1" key="1">
    <citation type="submission" date="2022-03" db="EMBL/GenBank/DDBJ databases">
        <authorList>
            <person name="Legras J.-L."/>
            <person name="Devillers H."/>
            <person name="Grondin C."/>
        </authorList>
    </citation>
    <scope>NUCLEOTIDE SEQUENCE</scope>
    <source>
        <strain evidence="1">CLIB 1423</strain>
    </source>
</reference>
<name>A0A9P0VXK3_9ASCO</name>
<protein>
    <submittedName>
        <fullName evidence="1">Uncharacterized protein</fullName>
    </submittedName>
</protein>
<dbReference type="AlphaFoldDB" id="A0A9P0VXK3"/>
<keyword evidence="2" id="KW-1185">Reference proteome</keyword>
<sequence length="168" mass="19280">MYGSTLSARSAKFSRHDRINYLENSLEGEMKNVKSDEILITTGESNRSPMLQFFPLEEFKRMNFEPIDLSSINFKLHSTPTISNYFDLVNDLNLVLRVVNEDNRKKYGKQVQLNSLIQSIEEGVRVLSPKETSSYKAKPTKPVKSFKLSDSPNYYGSMSESEFTESSR</sequence>
<gene>
    <name evidence="1" type="ORF">CLIB1423_04S02146</name>
</gene>
<evidence type="ECO:0000313" key="1">
    <source>
        <dbReference type="EMBL" id="CAH2351619.1"/>
    </source>
</evidence>
<dbReference type="Proteomes" id="UP000837801">
    <property type="component" value="Unassembled WGS sequence"/>
</dbReference>